<evidence type="ECO:0000313" key="2">
    <source>
        <dbReference type="EMBL" id="ALB22894.1"/>
    </source>
</evidence>
<dbReference type="GO" id="GO:0006313">
    <property type="term" value="P:DNA transposition"/>
    <property type="evidence" value="ECO:0007669"/>
    <property type="project" value="InterPro"/>
</dbReference>
<evidence type="ECO:0000313" key="3">
    <source>
        <dbReference type="Proteomes" id="UP000029558"/>
    </source>
</evidence>
<evidence type="ECO:0000259" key="1">
    <source>
        <dbReference type="Pfam" id="PF01609"/>
    </source>
</evidence>
<dbReference type="InterPro" id="IPR002559">
    <property type="entry name" value="Transposase_11"/>
</dbReference>
<accession>A0AAC8VHY8</accession>
<dbReference type="AlphaFoldDB" id="A0AAC8VHY8"/>
<dbReference type="GO" id="GO:0003677">
    <property type="term" value="F:DNA binding"/>
    <property type="evidence" value="ECO:0007669"/>
    <property type="project" value="InterPro"/>
</dbReference>
<sequence>MQNTYRGSDAYELPIETLESLVKLSGDSLSKSSNARWKIYNREVKLIDGTSLTMADSEENQSRYPQHDAQKAGAGFPIMRLVAIMSLTTGGIIDYAVGAYKGKGTGEHALLRQIKDSIHKDDIVT</sequence>
<organism evidence="2 3">
    <name type="scientific">Piscirickettsia salmonis</name>
    <dbReference type="NCBI Taxonomy" id="1238"/>
    <lineage>
        <taxon>Bacteria</taxon>
        <taxon>Pseudomonadati</taxon>
        <taxon>Pseudomonadota</taxon>
        <taxon>Gammaproteobacteria</taxon>
        <taxon>Thiotrichales</taxon>
        <taxon>Piscirickettsiaceae</taxon>
        <taxon>Piscirickettsia</taxon>
    </lineage>
</organism>
<dbReference type="Proteomes" id="UP000029558">
    <property type="component" value="Chromosome"/>
</dbReference>
<proteinExistence type="predicted"/>
<dbReference type="EMBL" id="CP012508">
    <property type="protein sequence ID" value="ALB22894.1"/>
    <property type="molecule type" value="Genomic_DNA"/>
</dbReference>
<dbReference type="GO" id="GO:0004803">
    <property type="term" value="F:transposase activity"/>
    <property type="evidence" value="ECO:0007669"/>
    <property type="project" value="InterPro"/>
</dbReference>
<name>A0AAC8VHY8_PISSA</name>
<gene>
    <name evidence="2" type="ORF">KU39_1714</name>
</gene>
<feature type="domain" description="Transposase IS4-like" evidence="1">
    <location>
        <begin position="42"/>
        <end position="121"/>
    </location>
</feature>
<dbReference type="Pfam" id="PF01609">
    <property type="entry name" value="DDE_Tnp_1"/>
    <property type="match status" value="1"/>
</dbReference>
<reference evidence="2 3" key="1">
    <citation type="journal article" date="2014" name="Genome Announc.">
        <title>Comparative Genome Analysis of Two Isolates of the Fish Pathogen Piscirickettsia salmonis from Different Hosts Reveals Major Differences in Virulence-Associated Secretion Systems.</title>
        <authorList>
            <person name="Bohle H."/>
            <person name="Henriquez P."/>
            <person name="Grothusen H."/>
            <person name="Navas E."/>
            <person name="Sandoval A."/>
            <person name="Bustamante F."/>
            <person name="Bustos P."/>
            <person name="Mancilla M."/>
        </authorList>
    </citation>
    <scope>NUCLEOTIDE SEQUENCE [LARGE SCALE GENOMIC DNA]</scope>
    <source>
        <strain evidence="3">B1-32597</strain>
    </source>
</reference>
<protein>
    <submittedName>
        <fullName evidence="2">Transposase</fullName>
    </submittedName>
</protein>